<dbReference type="GO" id="GO:0005764">
    <property type="term" value="C:lysosome"/>
    <property type="evidence" value="ECO:0007669"/>
    <property type="project" value="TreeGrafter"/>
</dbReference>
<reference evidence="2" key="1">
    <citation type="submission" date="2022-11" db="UniProtKB">
        <authorList>
            <consortium name="WormBaseParasite"/>
        </authorList>
    </citation>
    <scope>IDENTIFICATION</scope>
</reference>
<dbReference type="GO" id="GO:0030246">
    <property type="term" value="F:carbohydrate binding"/>
    <property type="evidence" value="ECO:0007669"/>
    <property type="project" value="InterPro"/>
</dbReference>
<evidence type="ECO:0000313" key="2">
    <source>
        <dbReference type="WBParaSite" id="ACRNAN_scaffold3610.g25544.t1"/>
    </source>
</evidence>
<name>A0A914DTF9_9BILA</name>
<dbReference type="WBParaSite" id="ACRNAN_scaffold3610.g25544.t1">
    <property type="protein sequence ID" value="ACRNAN_scaffold3610.g25544.t1"/>
    <property type="gene ID" value="ACRNAN_scaffold3610.g25544"/>
</dbReference>
<dbReference type="Proteomes" id="UP000887540">
    <property type="component" value="Unplaced"/>
</dbReference>
<sequence>MANNEICFIADVEPLGYHSYFLKIPQNSIAMFNKIEYDNKNDDNYISNGLIRLDFDSQGLLYKFHDLTTDETYSLTQELLYYRGRSMDKGANWGDQPSGAYILNPVQEMKINNKIDLKNIK</sequence>
<keyword evidence="1" id="KW-1185">Reference proteome</keyword>
<dbReference type="InterPro" id="IPR050843">
    <property type="entry name" value="Glycosyl_Hydrlase_38"/>
</dbReference>
<accession>A0A914DTF9</accession>
<dbReference type="GO" id="GO:0005975">
    <property type="term" value="P:carbohydrate metabolic process"/>
    <property type="evidence" value="ECO:0007669"/>
    <property type="project" value="InterPro"/>
</dbReference>
<proteinExistence type="predicted"/>
<organism evidence="1 2">
    <name type="scientific">Acrobeloides nanus</name>
    <dbReference type="NCBI Taxonomy" id="290746"/>
    <lineage>
        <taxon>Eukaryota</taxon>
        <taxon>Metazoa</taxon>
        <taxon>Ecdysozoa</taxon>
        <taxon>Nematoda</taxon>
        <taxon>Chromadorea</taxon>
        <taxon>Rhabditida</taxon>
        <taxon>Tylenchina</taxon>
        <taxon>Cephalobomorpha</taxon>
        <taxon>Cephaloboidea</taxon>
        <taxon>Cephalobidae</taxon>
        <taxon>Acrobeloides</taxon>
    </lineage>
</organism>
<evidence type="ECO:0000313" key="1">
    <source>
        <dbReference type="Proteomes" id="UP000887540"/>
    </source>
</evidence>
<dbReference type="InterPro" id="IPR011013">
    <property type="entry name" value="Gal_mutarotase_sf_dom"/>
</dbReference>
<dbReference type="SUPFAM" id="SSF74650">
    <property type="entry name" value="Galactose mutarotase-like"/>
    <property type="match status" value="1"/>
</dbReference>
<dbReference type="PANTHER" id="PTHR11607:SF3">
    <property type="entry name" value="LYSOSOMAL ALPHA-MANNOSIDASE"/>
    <property type="match status" value="1"/>
</dbReference>
<dbReference type="AlphaFoldDB" id="A0A914DTF9"/>
<dbReference type="PANTHER" id="PTHR11607">
    <property type="entry name" value="ALPHA-MANNOSIDASE"/>
    <property type="match status" value="1"/>
</dbReference>
<dbReference type="Gene3D" id="2.70.98.30">
    <property type="entry name" value="Golgi alpha-mannosidase II, domain 4"/>
    <property type="match status" value="1"/>
</dbReference>
<dbReference type="GO" id="GO:0004559">
    <property type="term" value="F:alpha-mannosidase activity"/>
    <property type="evidence" value="ECO:0007669"/>
    <property type="project" value="TreeGrafter"/>
</dbReference>
<protein>
    <submittedName>
        <fullName evidence="2">Uncharacterized protein</fullName>
    </submittedName>
</protein>